<keyword evidence="2" id="KW-0235">DNA replication</keyword>
<dbReference type="AlphaFoldDB" id="A0A0A0M733"/>
<dbReference type="InterPro" id="IPR029319">
    <property type="entry name" value="DNA_ligase_OB"/>
</dbReference>
<evidence type="ECO:0000256" key="2">
    <source>
        <dbReference type="ARBA" id="ARBA00022705"/>
    </source>
</evidence>
<evidence type="ECO:0000256" key="6">
    <source>
        <dbReference type="SAM" id="SignalP"/>
    </source>
</evidence>
<evidence type="ECO:0000313" key="9">
    <source>
        <dbReference type="Proteomes" id="UP000030003"/>
    </source>
</evidence>
<dbReference type="Gene3D" id="3.30.1490.70">
    <property type="match status" value="1"/>
</dbReference>
<dbReference type="PANTHER" id="PTHR47810">
    <property type="entry name" value="DNA LIGASE"/>
    <property type="match status" value="1"/>
</dbReference>
<evidence type="ECO:0000256" key="1">
    <source>
        <dbReference type="ARBA" id="ARBA00022598"/>
    </source>
</evidence>
<reference evidence="8 9" key="1">
    <citation type="submission" date="2013-08" db="EMBL/GenBank/DDBJ databases">
        <title>Genomic analysis of Lysobacter defluvii.</title>
        <authorList>
            <person name="Wang Q."/>
            <person name="Wang G."/>
        </authorList>
    </citation>
    <scope>NUCLEOTIDE SEQUENCE [LARGE SCALE GENOMIC DNA]</scope>
    <source>
        <strain evidence="8 9">IMMIB APB-9</strain>
    </source>
</reference>
<dbReference type="STRING" id="1385515.GCA_000423325_00800"/>
<organism evidence="8 9">
    <name type="scientific">Lysobacter defluvii IMMIB APB-9 = DSM 18482</name>
    <dbReference type="NCBI Taxonomy" id="1385515"/>
    <lineage>
        <taxon>Bacteria</taxon>
        <taxon>Pseudomonadati</taxon>
        <taxon>Pseudomonadota</taxon>
        <taxon>Gammaproteobacteria</taxon>
        <taxon>Lysobacterales</taxon>
        <taxon>Lysobacteraceae</taxon>
        <taxon>Novilysobacter</taxon>
    </lineage>
</organism>
<evidence type="ECO:0000259" key="7">
    <source>
        <dbReference type="Pfam" id="PF14743"/>
    </source>
</evidence>
<name>A0A0A0M733_9GAMM</name>
<protein>
    <submittedName>
        <fullName evidence="8">DNA ligase</fullName>
    </submittedName>
</protein>
<dbReference type="EMBL" id="AVBH01000186">
    <property type="protein sequence ID" value="KGO97847.1"/>
    <property type="molecule type" value="Genomic_DNA"/>
</dbReference>
<evidence type="ECO:0000313" key="8">
    <source>
        <dbReference type="EMBL" id="KGO97847.1"/>
    </source>
</evidence>
<dbReference type="eggNOG" id="COG1793">
    <property type="taxonomic scope" value="Bacteria"/>
</dbReference>
<dbReference type="GO" id="GO:0006281">
    <property type="term" value="P:DNA repair"/>
    <property type="evidence" value="ECO:0007669"/>
    <property type="project" value="UniProtKB-KW"/>
</dbReference>
<dbReference type="SUPFAM" id="SSF50249">
    <property type="entry name" value="Nucleic acid-binding proteins"/>
    <property type="match status" value="1"/>
</dbReference>
<gene>
    <name evidence="8" type="ORF">N791_06020</name>
</gene>
<keyword evidence="9" id="KW-1185">Reference proteome</keyword>
<dbReference type="CDD" id="cd08041">
    <property type="entry name" value="OBF_kDNA_ligase_like"/>
    <property type="match status" value="1"/>
</dbReference>
<dbReference type="CDD" id="cd07896">
    <property type="entry name" value="Adenylation_kDNA_ligase_like"/>
    <property type="match status" value="1"/>
</dbReference>
<accession>A0A0A0M733</accession>
<evidence type="ECO:0000256" key="4">
    <source>
        <dbReference type="ARBA" id="ARBA00023204"/>
    </source>
</evidence>
<keyword evidence="6" id="KW-0732">Signal</keyword>
<dbReference type="SUPFAM" id="SSF56091">
    <property type="entry name" value="DNA ligase/mRNA capping enzyme, catalytic domain"/>
    <property type="match status" value="1"/>
</dbReference>
<evidence type="ECO:0000256" key="5">
    <source>
        <dbReference type="SAM" id="MobiDB-lite"/>
    </source>
</evidence>
<feature type="region of interest" description="Disordered" evidence="5">
    <location>
        <begin position="278"/>
        <end position="297"/>
    </location>
</feature>
<dbReference type="RefSeq" id="WP_081677708.1">
    <property type="nucleotide sequence ID" value="NZ_AUHT01000005.1"/>
</dbReference>
<dbReference type="Proteomes" id="UP000030003">
    <property type="component" value="Unassembled WGS sequence"/>
</dbReference>
<dbReference type="GO" id="GO:0006260">
    <property type="term" value="P:DNA replication"/>
    <property type="evidence" value="ECO:0007669"/>
    <property type="project" value="UniProtKB-KW"/>
</dbReference>
<keyword evidence="3" id="KW-0227">DNA damage</keyword>
<dbReference type="InterPro" id="IPR050326">
    <property type="entry name" value="NAD_dep_DNA_ligaseB"/>
</dbReference>
<dbReference type="InterPro" id="IPR012340">
    <property type="entry name" value="NA-bd_OB-fold"/>
</dbReference>
<comment type="caution">
    <text evidence="8">The sequence shown here is derived from an EMBL/GenBank/DDBJ whole genome shotgun (WGS) entry which is preliminary data.</text>
</comment>
<evidence type="ECO:0000256" key="3">
    <source>
        <dbReference type="ARBA" id="ARBA00022763"/>
    </source>
</evidence>
<feature type="signal peptide" evidence="6">
    <location>
        <begin position="1"/>
        <end position="20"/>
    </location>
</feature>
<dbReference type="GO" id="GO:0016874">
    <property type="term" value="F:ligase activity"/>
    <property type="evidence" value="ECO:0007669"/>
    <property type="project" value="UniProtKB-KW"/>
</dbReference>
<dbReference type="PANTHER" id="PTHR47810:SF1">
    <property type="entry name" value="DNA LIGASE B"/>
    <property type="match status" value="1"/>
</dbReference>
<proteinExistence type="predicted"/>
<feature type="chain" id="PRO_5001973442" evidence="6">
    <location>
        <begin position="21"/>
        <end position="297"/>
    </location>
</feature>
<feature type="domain" description="DNA ligase OB-like" evidence="7">
    <location>
        <begin position="212"/>
        <end position="277"/>
    </location>
</feature>
<keyword evidence="1 8" id="KW-0436">Ligase</keyword>
<dbReference type="NCBIfam" id="NF006592">
    <property type="entry name" value="PRK09125.1"/>
    <property type="match status" value="1"/>
</dbReference>
<dbReference type="Gene3D" id="2.40.50.140">
    <property type="entry name" value="Nucleic acid-binding proteins"/>
    <property type="match status" value="1"/>
</dbReference>
<sequence length="297" mass="32578">MARMLLLLLALLAAIVQAHAGPPRPPELMLATSYAEGVEVRDYWVSEKLDGVRGHWDGTTLWTRGGYPVAAPAWFTAGWPPVAIDGELWIGRGRFEEASSLVRTLDADPERWRAIRFMAFDLPGHPGGFGARLRALHTLVDGSGSPWLQVVEQVRVADADALDRRLQSVLAACGEGLMLHHHDSPYVAGRSERLLKYKPYDDAEARVVGHTPGKGKYEGMTGALVVERADGLRFRLGSGLSDAERARPPPLGTWVTYRYNGTTSKGVPRFARFLRVRRELPPPDPGGSPPSGFQVTQ</sequence>
<dbReference type="Gene3D" id="3.30.470.30">
    <property type="entry name" value="DNA ligase/mRNA capping enzyme"/>
    <property type="match status" value="1"/>
</dbReference>
<dbReference type="Pfam" id="PF14743">
    <property type="entry name" value="DNA_ligase_OB_2"/>
    <property type="match status" value="1"/>
</dbReference>
<keyword evidence="4" id="KW-0234">DNA repair</keyword>